<evidence type="ECO:0000256" key="6">
    <source>
        <dbReference type="ARBA" id="ARBA00022771"/>
    </source>
</evidence>
<dbReference type="OrthoDB" id="10027876at2759"/>
<evidence type="ECO:0000313" key="16">
    <source>
        <dbReference type="Proteomes" id="UP000812440"/>
    </source>
</evidence>
<evidence type="ECO:0000256" key="13">
    <source>
        <dbReference type="SAM" id="MobiDB-lite"/>
    </source>
</evidence>
<evidence type="ECO:0000259" key="14">
    <source>
        <dbReference type="PROSITE" id="PS50157"/>
    </source>
</evidence>
<dbReference type="Pfam" id="PF00096">
    <property type="entry name" value="zf-C2H2"/>
    <property type="match status" value="2"/>
</dbReference>
<dbReference type="GO" id="GO:0010468">
    <property type="term" value="P:regulation of gene expression"/>
    <property type="evidence" value="ECO:0007669"/>
    <property type="project" value="TreeGrafter"/>
</dbReference>
<evidence type="ECO:0000256" key="10">
    <source>
        <dbReference type="ARBA" id="ARBA00023163"/>
    </source>
</evidence>
<feature type="compositionally biased region" description="Polar residues" evidence="13">
    <location>
        <begin position="32"/>
        <end position="47"/>
    </location>
</feature>
<dbReference type="FunFam" id="3.30.160.60:FF:000620">
    <property type="entry name" value="Zinc finger protein 263"/>
    <property type="match status" value="1"/>
</dbReference>
<dbReference type="PROSITE" id="PS00028">
    <property type="entry name" value="ZINC_FINGER_C2H2_1"/>
    <property type="match status" value="2"/>
</dbReference>
<reference evidence="15" key="1">
    <citation type="thesis" date="2020" institute="ProQuest LLC" country="789 East Eisenhower Parkway, Ann Arbor, MI, USA">
        <title>Comparative Genomics and Chromosome Evolution.</title>
        <authorList>
            <person name="Mudd A.B."/>
        </authorList>
    </citation>
    <scope>NUCLEOTIDE SEQUENCE</scope>
    <source>
        <strain evidence="15">Female2</strain>
        <tissue evidence="15">Blood</tissue>
    </source>
</reference>
<dbReference type="PANTHER" id="PTHR16515">
    <property type="entry name" value="PR DOMAIN ZINC FINGER PROTEIN"/>
    <property type="match status" value="1"/>
</dbReference>
<keyword evidence="4" id="KW-0479">Metal-binding</keyword>
<comment type="function">
    <text evidence="1">May be involved in transcriptional regulation.</text>
</comment>
<keyword evidence="9" id="KW-0238">DNA-binding</keyword>
<feature type="domain" description="C2H2-type" evidence="14">
    <location>
        <begin position="118"/>
        <end position="145"/>
    </location>
</feature>
<keyword evidence="5" id="KW-0677">Repeat</keyword>
<protein>
    <recommendedName>
        <fullName evidence="14">C2H2-type domain-containing protein</fullName>
    </recommendedName>
</protein>
<evidence type="ECO:0000256" key="1">
    <source>
        <dbReference type="ARBA" id="ARBA00003767"/>
    </source>
</evidence>
<name>A0A8T2IES0_9PIPI</name>
<feature type="domain" description="C2H2-type" evidence="14">
    <location>
        <begin position="90"/>
        <end position="117"/>
    </location>
</feature>
<dbReference type="Gene3D" id="3.30.160.60">
    <property type="entry name" value="Classic Zinc Finger"/>
    <property type="match status" value="3"/>
</dbReference>
<dbReference type="InterPro" id="IPR050331">
    <property type="entry name" value="Zinc_finger"/>
</dbReference>
<comment type="caution">
    <text evidence="15">The sequence shown here is derived from an EMBL/GenBank/DDBJ whole genome shotgun (WGS) entry which is preliminary data.</text>
</comment>
<dbReference type="PROSITE" id="PS50157">
    <property type="entry name" value="ZINC_FINGER_C2H2_2"/>
    <property type="match status" value="3"/>
</dbReference>
<dbReference type="SUPFAM" id="SSF57667">
    <property type="entry name" value="beta-beta-alpha zinc fingers"/>
    <property type="match status" value="3"/>
</dbReference>
<comment type="subcellular location">
    <subcellularLocation>
        <location evidence="2">Nucleus</location>
    </subcellularLocation>
</comment>
<dbReference type="FunFam" id="3.30.160.60:FF:000759">
    <property type="entry name" value="zinc finger protein 16"/>
    <property type="match status" value="1"/>
</dbReference>
<keyword evidence="16" id="KW-1185">Reference proteome</keyword>
<evidence type="ECO:0000256" key="5">
    <source>
        <dbReference type="ARBA" id="ARBA00022737"/>
    </source>
</evidence>
<dbReference type="InterPro" id="IPR036236">
    <property type="entry name" value="Znf_C2H2_sf"/>
</dbReference>
<evidence type="ECO:0000256" key="9">
    <source>
        <dbReference type="ARBA" id="ARBA00023125"/>
    </source>
</evidence>
<evidence type="ECO:0000256" key="8">
    <source>
        <dbReference type="ARBA" id="ARBA00023015"/>
    </source>
</evidence>
<dbReference type="FunFam" id="3.30.160.60:FF:000100">
    <property type="entry name" value="Zinc finger 45-like"/>
    <property type="match status" value="1"/>
</dbReference>
<organism evidence="15 16">
    <name type="scientific">Hymenochirus boettgeri</name>
    <name type="common">Congo dwarf clawed frog</name>
    <dbReference type="NCBI Taxonomy" id="247094"/>
    <lineage>
        <taxon>Eukaryota</taxon>
        <taxon>Metazoa</taxon>
        <taxon>Chordata</taxon>
        <taxon>Craniata</taxon>
        <taxon>Vertebrata</taxon>
        <taxon>Euteleostomi</taxon>
        <taxon>Amphibia</taxon>
        <taxon>Batrachia</taxon>
        <taxon>Anura</taxon>
        <taxon>Pipoidea</taxon>
        <taxon>Pipidae</taxon>
        <taxon>Pipinae</taxon>
        <taxon>Hymenochirus</taxon>
    </lineage>
</organism>
<dbReference type="Proteomes" id="UP000812440">
    <property type="component" value="Unassembled WGS sequence"/>
</dbReference>
<evidence type="ECO:0000256" key="7">
    <source>
        <dbReference type="ARBA" id="ARBA00022833"/>
    </source>
</evidence>
<dbReference type="InterPro" id="IPR013087">
    <property type="entry name" value="Znf_C2H2_type"/>
</dbReference>
<evidence type="ECO:0000256" key="4">
    <source>
        <dbReference type="ARBA" id="ARBA00022723"/>
    </source>
</evidence>
<dbReference type="AlphaFoldDB" id="A0A8T2IES0"/>
<keyword evidence="10" id="KW-0804">Transcription</keyword>
<dbReference type="GO" id="GO:0008270">
    <property type="term" value="F:zinc ion binding"/>
    <property type="evidence" value="ECO:0007669"/>
    <property type="project" value="UniProtKB-KW"/>
</dbReference>
<dbReference type="SMART" id="SM00355">
    <property type="entry name" value="ZnF_C2H2"/>
    <property type="match status" value="2"/>
</dbReference>
<feature type="domain" description="C2H2-type" evidence="14">
    <location>
        <begin position="146"/>
        <end position="173"/>
    </location>
</feature>
<dbReference type="GO" id="GO:0005634">
    <property type="term" value="C:nucleus"/>
    <property type="evidence" value="ECO:0007669"/>
    <property type="project" value="UniProtKB-SubCell"/>
</dbReference>
<feature type="region of interest" description="Disordered" evidence="13">
    <location>
        <begin position="28"/>
        <end position="48"/>
    </location>
</feature>
<proteinExistence type="inferred from homology"/>
<keyword evidence="7" id="KW-0862">Zinc</keyword>
<gene>
    <name evidence="15" type="ORF">GDO86_020454</name>
</gene>
<evidence type="ECO:0000256" key="11">
    <source>
        <dbReference type="ARBA" id="ARBA00023242"/>
    </source>
</evidence>
<evidence type="ECO:0000256" key="3">
    <source>
        <dbReference type="ARBA" id="ARBA00006991"/>
    </source>
</evidence>
<dbReference type="EMBL" id="JAACNH010000879">
    <property type="protein sequence ID" value="KAG8430522.1"/>
    <property type="molecule type" value="Genomic_DNA"/>
</dbReference>
<evidence type="ECO:0000256" key="2">
    <source>
        <dbReference type="ARBA" id="ARBA00004123"/>
    </source>
</evidence>
<accession>A0A8T2IES0</accession>
<dbReference type="GO" id="GO:0003677">
    <property type="term" value="F:DNA binding"/>
    <property type="evidence" value="ECO:0007669"/>
    <property type="project" value="UniProtKB-KW"/>
</dbReference>
<keyword evidence="6 12" id="KW-0863">Zinc-finger</keyword>
<keyword evidence="11" id="KW-0539">Nucleus</keyword>
<keyword evidence="8" id="KW-0805">Transcription regulation</keyword>
<evidence type="ECO:0000256" key="12">
    <source>
        <dbReference type="PROSITE-ProRule" id="PRU00042"/>
    </source>
</evidence>
<dbReference type="PANTHER" id="PTHR16515:SF52">
    <property type="entry name" value="GASTRULA ZINC FINGER PROTEIN XLCGF26.1"/>
    <property type="match status" value="1"/>
</dbReference>
<evidence type="ECO:0000313" key="15">
    <source>
        <dbReference type="EMBL" id="KAG8430522.1"/>
    </source>
</evidence>
<comment type="similarity">
    <text evidence="3">Belongs to the krueppel C2H2-type zinc-finger protein family.</text>
</comment>
<sequence length="206" mass="23952">MESSAGPLTDIENRFSNRESLFSKMSIKSEHQNNQGPESNGSPNTLGTAKEILYPRDQMVRENSHHYTECGEKFNTKIPQSSHQQTNKPFACTECEKTFSRKQHIISHQTIHTGEKPFTCTECGKKFSTKRSLLTHQKIHTGVKPFSCTECEKTFSRKQASYSPNNPHRGETFHLYRMWEKILYKAKPTYSSKNPHRRETFLLYRM</sequence>